<proteinExistence type="inferred from homology"/>
<feature type="binding site" evidence="23">
    <location>
        <position position="89"/>
    </location>
    <ligand>
        <name>a divalent metal cation</name>
        <dbReference type="ChEBI" id="CHEBI:60240"/>
    </ligand>
</feature>
<evidence type="ECO:0000256" key="3">
    <source>
        <dbReference type="ARBA" id="ARBA00012133"/>
    </source>
</evidence>
<dbReference type="EMBL" id="LBNE01000015">
    <property type="protein sequence ID" value="KKO70453.1"/>
    <property type="molecule type" value="Genomic_DNA"/>
</dbReference>
<dbReference type="PANTHER" id="PTHR34299">
    <property type="entry name" value="DIACYLGLYCEROL KINASE"/>
    <property type="match status" value="1"/>
</dbReference>
<protein>
    <recommendedName>
        <fullName evidence="4 24">Diacylglycerol kinase</fullName>
        <ecNumber evidence="3 24">2.7.1.107</ecNumber>
    </recommendedName>
</protein>
<keyword evidence="6" id="KW-0444">Lipid biosynthesis</keyword>
<dbReference type="InterPro" id="IPR033718">
    <property type="entry name" value="DAGK_prok"/>
</dbReference>
<keyword evidence="15 24" id="KW-1133">Transmembrane helix</keyword>
<evidence type="ECO:0000256" key="19">
    <source>
        <dbReference type="ARBA" id="ARBA00023264"/>
    </source>
</evidence>
<dbReference type="GO" id="GO:0006654">
    <property type="term" value="P:phosphatidic acid biosynthetic process"/>
    <property type="evidence" value="ECO:0007669"/>
    <property type="project" value="InterPro"/>
</dbReference>
<feature type="binding site" evidence="21">
    <location>
        <begin position="43"/>
        <end position="47"/>
    </location>
    <ligand>
        <name>substrate</name>
    </ligand>
</feature>
<dbReference type="OrthoDB" id="9796011at2"/>
<feature type="binding site" evidence="22">
    <location>
        <position position="89"/>
    </location>
    <ligand>
        <name>ATP</name>
        <dbReference type="ChEBI" id="CHEBI:30616"/>
    </ligand>
</feature>
<evidence type="ECO:0000256" key="8">
    <source>
        <dbReference type="ARBA" id="ARBA00022679"/>
    </source>
</evidence>
<feature type="binding site" evidence="22">
    <location>
        <position position="29"/>
    </location>
    <ligand>
        <name>ATP</name>
        <dbReference type="ChEBI" id="CHEBI:30616"/>
    </ligand>
</feature>
<evidence type="ECO:0000256" key="13">
    <source>
        <dbReference type="ARBA" id="ARBA00022840"/>
    </source>
</evidence>
<evidence type="ECO:0000256" key="11">
    <source>
        <dbReference type="ARBA" id="ARBA00022741"/>
    </source>
</evidence>
<name>A0A171KNI6_9BURK</name>
<feature type="binding site" evidence="21">
    <location>
        <position position="22"/>
    </location>
    <ligand>
        <name>substrate</name>
    </ligand>
</feature>
<dbReference type="GO" id="GO:0005524">
    <property type="term" value="F:ATP binding"/>
    <property type="evidence" value="ECO:0007669"/>
    <property type="project" value="UniProtKB-KW"/>
</dbReference>
<evidence type="ECO:0000256" key="2">
    <source>
        <dbReference type="ARBA" id="ARBA00005967"/>
    </source>
</evidence>
<keyword evidence="16 24" id="KW-0443">Lipid metabolism</keyword>
<evidence type="ECO:0000256" key="1">
    <source>
        <dbReference type="ARBA" id="ARBA00004429"/>
    </source>
</evidence>
<keyword evidence="10 23" id="KW-0479">Metal-binding</keyword>
<comment type="function">
    <text evidence="24">Catalyzes the ATP-dependent phosphorylation of sn-l,2-diacylglycerol (DAG) to phosphatidic acid. Involved in the recycling of diacylglycerol produced as a by-product during membrane-derived oligosaccharide (MDO) biosynthesis.</text>
</comment>
<evidence type="ECO:0000313" key="27">
    <source>
        <dbReference type="Proteomes" id="UP000078084"/>
    </source>
</evidence>
<feature type="active site" description="Proton acceptor" evidence="20">
    <location>
        <position position="82"/>
    </location>
</feature>
<evidence type="ECO:0000256" key="21">
    <source>
        <dbReference type="PIRSR" id="PIRSR600829-2"/>
    </source>
</evidence>
<keyword evidence="27" id="KW-1185">Reference proteome</keyword>
<keyword evidence="12 24" id="KW-0418">Kinase</keyword>
<reference evidence="25 27" key="1">
    <citation type="submission" date="2015-04" db="EMBL/GenBank/DDBJ databases">
        <title>Genome sequence of Kerstersia gyiorum CG1.</title>
        <authorList>
            <person name="Greninger A.L."/>
            <person name="Kozyreva V."/>
            <person name="Chaturvedi V."/>
        </authorList>
    </citation>
    <scope>NUCLEOTIDE SEQUENCE [LARGE SCALE GENOMIC DNA]</scope>
    <source>
        <strain evidence="25 27">CG1</strain>
    </source>
</reference>
<keyword evidence="11 22" id="KW-0547">Nucleotide-binding</keyword>
<dbReference type="Gene3D" id="1.10.287.3610">
    <property type="match status" value="1"/>
</dbReference>
<evidence type="ECO:0000256" key="12">
    <source>
        <dbReference type="ARBA" id="ARBA00022777"/>
    </source>
</evidence>
<keyword evidence="9 24" id="KW-0812">Transmembrane</keyword>
<dbReference type="EMBL" id="SGWZ01000003">
    <property type="protein sequence ID" value="RZS69775.1"/>
    <property type="molecule type" value="Genomic_DNA"/>
</dbReference>
<evidence type="ECO:0000256" key="4">
    <source>
        <dbReference type="ARBA" id="ARBA00017575"/>
    </source>
</evidence>
<comment type="caution">
    <text evidence="25">The sequence shown here is derived from an EMBL/GenBank/DDBJ whole genome shotgun (WGS) entry which is preliminary data.</text>
</comment>
<feature type="binding site" evidence="21">
    <location>
        <position position="111"/>
    </location>
    <ligand>
        <name>substrate</name>
    </ligand>
</feature>
<sequence>MTQTPPSPQQHSPFKSRGGLRRIFNALRYSLQGFGAAIKYEAAFRQELALAILLIPAAFFLGRNTGEVFMLIGVVLLVLVVELLNSAIEALADALSVERHPLLGRAKDLGSAAVMLSLIFTAVVWLTILAARFLQ</sequence>
<comment type="subcellular location">
    <subcellularLocation>
        <location evidence="1 24">Cell inner membrane</location>
        <topology evidence="1 24">Multi-pass membrane protein</topology>
    </subcellularLocation>
</comment>
<evidence type="ECO:0000256" key="17">
    <source>
        <dbReference type="ARBA" id="ARBA00023136"/>
    </source>
</evidence>
<evidence type="ECO:0000313" key="25">
    <source>
        <dbReference type="EMBL" id="KKO70453.1"/>
    </source>
</evidence>
<reference evidence="26 28" key="2">
    <citation type="submission" date="2019-02" db="EMBL/GenBank/DDBJ databases">
        <title>Genomic Encyclopedia of Type Strains, Phase IV (KMG-IV): sequencing the most valuable type-strain genomes for metagenomic binning, comparative biology and taxonomic classification.</title>
        <authorList>
            <person name="Goeker M."/>
        </authorList>
    </citation>
    <scope>NUCLEOTIDE SEQUENCE [LARGE SCALE GENOMIC DNA]</scope>
    <source>
        <strain evidence="26 28">DSM 16618</strain>
    </source>
</reference>
<dbReference type="PATRIC" id="fig|206506.3.peg.3502"/>
<keyword evidence="14 23" id="KW-0460">Magnesium</keyword>
<keyword evidence="7 24" id="KW-0997">Cell inner membrane</keyword>
<dbReference type="GO" id="GO:0046872">
    <property type="term" value="F:metal ion binding"/>
    <property type="evidence" value="ECO:0007669"/>
    <property type="project" value="UniProtKB-KW"/>
</dbReference>
<evidence type="ECO:0000256" key="22">
    <source>
        <dbReference type="PIRSR" id="PIRSR600829-3"/>
    </source>
</evidence>
<feature type="binding site" evidence="22">
    <location>
        <begin position="98"/>
        <end position="100"/>
    </location>
    <ligand>
        <name>ATP</name>
        <dbReference type="ChEBI" id="CHEBI:30616"/>
    </ligand>
</feature>
<evidence type="ECO:0000256" key="23">
    <source>
        <dbReference type="PIRSR" id="PIRSR600829-4"/>
    </source>
</evidence>
<keyword evidence="17 24" id="KW-0472">Membrane</keyword>
<dbReference type="AlphaFoldDB" id="A0A171KNI6"/>
<feature type="transmembrane region" description="Helical" evidence="24">
    <location>
        <begin position="43"/>
        <end position="61"/>
    </location>
</feature>
<dbReference type="GeneID" id="99725554"/>
<evidence type="ECO:0000256" key="15">
    <source>
        <dbReference type="ARBA" id="ARBA00022989"/>
    </source>
</evidence>
<comment type="similarity">
    <text evidence="2 24">Belongs to the bacterial diacylglycerol kinase family.</text>
</comment>
<accession>A0A171KNI6</accession>
<dbReference type="Proteomes" id="UP000078084">
    <property type="component" value="Unassembled WGS sequence"/>
</dbReference>
<comment type="catalytic activity">
    <reaction evidence="24">
        <text>a 1,2-diacyl-sn-glycerol + ATP = a 1,2-diacyl-sn-glycero-3-phosphate + ADP + H(+)</text>
        <dbReference type="Rhea" id="RHEA:10272"/>
        <dbReference type="ChEBI" id="CHEBI:15378"/>
        <dbReference type="ChEBI" id="CHEBI:17815"/>
        <dbReference type="ChEBI" id="CHEBI:30616"/>
        <dbReference type="ChEBI" id="CHEBI:58608"/>
        <dbReference type="ChEBI" id="CHEBI:456216"/>
        <dbReference type="EC" id="2.7.1.107"/>
    </reaction>
</comment>
<evidence type="ECO:0000256" key="7">
    <source>
        <dbReference type="ARBA" id="ARBA00022519"/>
    </source>
</evidence>
<dbReference type="EC" id="2.7.1.107" evidence="3 24"/>
<evidence type="ECO:0000256" key="5">
    <source>
        <dbReference type="ARBA" id="ARBA00022475"/>
    </source>
</evidence>
<evidence type="ECO:0000256" key="14">
    <source>
        <dbReference type="ARBA" id="ARBA00022842"/>
    </source>
</evidence>
<dbReference type="STRING" id="206506.AAV32_16445"/>
<comment type="cofactor">
    <cofactor evidence="23">
        <name>Mg(2+)</name>
        <dbReference type="ChEBI" id="CHEBI:18420"/>
    </cofactor>
    <text evidence="23">Mn(2+), Zn(2+), Cd(2+) and Co(2+) support activity to lesser extents.</text>
</comment>
<feature type="transmembrane region" description="Helical" evidence="24">
    <location>
        <begin position="112"/>
        <end position="134"/>
    </location>
</feature>
<dbReference type="Pfam" id="PF01219">
    <property type="entry name" value="DAGK_prokar"/>
    <property type="match status" value="1"/>
</dbReference>
<evidence type="ECO:0000256" key="9">
    <source>
        <dbReference type="ARBA" id="ARBA00022692"/>
    </source>
</evidence>
<evidence type="ECO:0000256" key="10">
    <source>
        <dbReference type="ARBA" id="ARBA00022723"/>
    </source>
</evidence>
<evidence type="ECO:0000256" key="24">
    <source>
        <dbReference type="RuleBase" id="RU363065"/>
    </source>
</evidence>
<keyword evidence="18" id="KW-0594">Phospholipid biosynthesis</keyword>
<feature type="binding site" evidence="22">
    <location>
        <position position="22"/>
    </location>
    <ligand>
        <name>ATP</name>
        <dbReference type="ChEBI" id="CHEBI:30616"/>
    </ligand>
</feature>
<keyword evidence="19 24" id="KW-1208">Phospholipid metabolism</keyword>
<evidence type="ECO:0000256" key="16">
    <source>
        <dbReference type="ARBA" id="ARBA00023098"/>
    </source>
</evidence>
<dbReference type="InterPro" id="IPR000829">
    <property type="entry name" value="DAGK"/>
</dbReference>
<gene>
    <name evidence="25" type="ORF">AAV32_16445</name>
    <name evidence="26" type="ORF">EV679_2382</name>
</gene>
<dbReference type="GO" id="GO:0004143">
    <property type="term" value="F:ATP-dependent diacylglycerol kinase activity"/>
    <property type="evidence" value="ECO:0007669"/>
    <property type="project" value="UniProtKB-EC"/>
</dbReference>
<feature type="binding site" evidence="21">
    <location>
        <position position="82"/>
    </location>
    <ligand>
        <name>substrate</name>
    </ligand>
</feature>
<keyword evidence="8 24" id="KW-0808">Transferase</keyword>
<dbReference type="InterPro" id="IPR036945">
    <property type="entry name" value="DAGK_sf"/>
</dbReference>
<organism evidence="25 27">
    <name type="scientific">Kerstersia gyiorum</name>
    <dbReference type="NCBI Taxonomy" id="206506"/>
    <lineage>
        <taxon>Bacteria</taxon>
        <taxon>Pseudomonadati</taxon>
        <taxon>Pseudomonadota</taxon>
        <taxon>Betaproteobacteria</taxon>
        <taxon>Burkholderiales</taxon>
        <taxon>Alcaligenaceae</taxon>
        <taxon>Kerstersia</taxon>
    </lineage>
</organism>
<evidence type="ECO:0000313" key="26">
    <source>
        <dbReference type="EMBL" id="RZS69775.1"/>
    </source>
</evidence>
<feature type="binding site" evidence="23">
    <location>
        <position position="41"/>
    </location>
    <ligand>
        <name>a divalent metal cation</name>
        <dbReference type="ChEBI" id="CHEBI:60240"/>
    </ligand>
</feature>
<dbReference type="PANTHER" id="PTHR34299:SF1">
    <property type="entry name" value="DIACYLGLYCEROL KINASE"/>
    <property type="match status" value="1"/>
</dbReference>
<dbReference type="GO" id="GO:0005886">
    <property type="term" value="C:plasma membrane"/>
    <property type="evidence" value="ECO:0007669"/>
    <property type="project" value="UniProtKB-SubCell"/>
</dbReference>
<evidence type="ECO:0000256" key="20">
    <source>
        <dbReference type="PIRSR" id="PIRSR600829-1"/>
    </source>
</evidence>
<evidence type="ECO:0000313" key="28">
    <source>
        <dbReference type="Proteomes" id="UP000292039"/>
    </source>
</evidence>
<evidence type="ECO:0000256" key="6">
    <source>
        <dbReference type="ARBA" id="ARBA00022516"/>
    </source>
</evidence>
<evidence type="ECO:0000256" key="18">
    <source>
        <dbReference type="ARBA" id="ARBA00023209"/>
    </source>
</evidence>
<dbReference type="CDD" id="cd14264">
    <property type="entry name" value="DAGK_IM"/>
    <property type="match status" value="1"/>
</dbReference>
<feature type="transmembrane region" description="Helical" evidence="24">
    <location>
        <begin position="68"/>
        <end position="92"/>
    </location>
</feature>
<feature type="binding site" evidence="22">
    <location>
        <begin position="107"/>
        <end position="108"/>
    </location>
    <ligand>
        <name>ATP</name>
        <dbReference type="ChEBI" id="CHEBI:30616"/>
    </ligand>
</feature>
<dbReference type="Proteomes" id="UP000292039">
    <property type="component" value="Unassembled WGS sequence"/>
</dbReference>
<dbReference type="RefSeq" id="WP_068374990.1">
    <property type="nucleotide sequence ID" value="NZ_CBCSEB010000017.1"/>
</dbReference>
<feature type="binding site" evidence="22">
    <location>
        <position position="41"/>
    </location>
    <ligand>
        <name>ATP</name>
        <dbReference type="ChEBI" id="CHEBI:30616"/>
    </ligand>
</feature>
<keyword evidence="5" id="KW-1003">Cell membrane</keyword>
<keyword evidence="13 22" id="KW-0067">ATP-binding</keyword>